<dbReference type="GO" id="GO:0005743">
    <property type="term" value="C:mitochondrial inner membrane"/>
    <property type="evidence" value="ECO:0007669"/>
    <property type="project" value="TreeGrafter"/>
</dbReference>
<evidence type="ECO:0000256" key="3">
    <source>
        <dbReference type="ARBA" id="ARBA00022448"/>
    </source>
</evidence>
<protein>
    <submittedName>
        <fullName evidence="10">Uncharacterized protein</fullName>
    </submittedName>
</protein>
<keyword evidence="4" id="KW-0812">Transmembrane</keyword>
<reference evidence="10" key="1">
    <citation type="submission" date="2022-11" db="UniProtKB">
        <authorList>
            <consortium name="WormBaseParasite"/>
        </authorList>
    </citation>
    <scope>IDENTIFICATION</scope>
</reference>
<comment type="similarity">
    <text evidence="2">Belongs to the sideroflexin family.</text>
</comment>
<keyword evidence="9" id="KW-1185">Reference proteome</keyword>
<dbReference type="Proteomes" id="UP000887566">
    <property type="component" value="Unplaced"/>
</dbReference>
<dbReference type="PANTHER" id="PTHR11153">
    <property type="entry name" value="SIDEROFLEXIN"/>
    <property type="match status" value="1"/>
</dbReference>
<proteinExistence type="inferred from homology"/>
<keyword evidence="3" id="KW-0813">Transport</keyword>
<dbReference type="GO" id="GO:0015075">
    <property type="term" value="F:monoatomic ion transmembrane transporter activity"/>
    <property type="evidence" value="ECO:0007669"/>
    <property type="project" value="InterPro"/>
</dbReference>
<dbReference type="InterPro" id="IPR004686">
    <property type="entry name" value="Mtc"/>
</dbReference>
<evidence type="ECO:0000313" key="10">
    <source>
        <dbReference type="WBParaSite" id="PSAMB.scaffold1600size29522.g14059.t1"/>
    </source>
</evidence>
<name>A0A914V6Y1_9BILA</name>
<evidence type="ECO:0000256" key="2">
    <source>
        <dbReference type="ARBA" id="ARBA00005974"/>
    </source>
</evidence>
<organism evidence="9 10">
    <name type="scientific">Plectus sambesii</name>
    <dbReference type="NCBI Taxonomy" id="2011161"/>
    <lineage>
        <taxon>Eukaryota</taxon>
        <taxon>Metazoa</taxon>
        <taxon>Ecdysozoa</taxon>
        <taxon>Nematoda</taxon>
        <taxon>Chromadorea</taxon>
        <taxon>Plectida</taxon>
        <taxon>Plectina</taxon>
        <taxon>Plectoidea</taxon>
        <taxon>Plectidae</taxon>
        <taxon>Plectus</taxon>
    </lineage>
</organism>
<dbReference type="PANTHER" id="PTHR11153:SF14">
    <property type="entry name" value="SIDEROFLEXIN-2"/>
    <property type="match status" value="1"/>
</dbReference>
<dbReference type="AlphaFoldDB" id="A0A914V6Y1"/>
<comment type="subcellular location">
    <subcellularLocation>
        <location evidence="1">Mitochondrion membrane</location>
        <topology evidence="1">Multi-pass membrane protein</topology>
    </subcellularLocation>
</comment>
<dbReference type="Pfam" id="PF03820">
    <property type="entry name" value="SFXNs"/>
    <property type="match status" value="1"/>
</dbReference>
<evidence type="ECO:0000256" key="7">
    <source>
        <dbReference type="ARBA" id="ARBA00023128"/>
    </source>
</evidence>
<dbReference type="WBParaSite" id="PSAMB.scaffold1600size29522.g14059.t1">
    <property type="protein sequence ID" value="PSAMB.scaffold1600size29522.g14059.t1"/>
    <property type="gene ID" value="PSAMB.scaffold1600size29522.g14059"/>
</dbReference>
<dbReference type="GO" id="GO:0140300">
    <property type="term" value="P:serine import into mitochondrion"/>
    <property type="evidence" value="ECO:0007669"/>
    <property type="project" value="TreeGrafter"/>
</dbReference>
<sequence>MARFDVDKPRWDQGTFYGRLMHFCNITDPRAVFASTTELMNAKHLVNDYRSTPAVVFWQWANQSFNALVNFTNRNANSVLTTQELATAYVSASSAALITAIGLKNRLAKSSAGPLTQRFVPLIAVLAANAVNIPLMRRKFGSMVPVGCALFAQKNNISADTLKRFEPISYEKIKETALSEGRYLPSRVFFNKGL</sequence>
<keyword evidence="7" id="KW-0496">Mitochondrion</keyword>
<keyword evidence="6" id="KW-1133">Transmembrane helix</keyword>
<keyword evidence="5" id="KW-0029">Amino-acid transport</keyword>
<evidence type="ECO:0000256" key="4">
    <source>
        <dbReference type="ARBA" id="ARBA00022692"/>
    </source>
</evidence>
<keyword evidence="8" id="KW-0472">Membrane</keyword>
<evidence type="ECO:0000256" key="5">
    <source>
        <dbReference type="ARBA" id="ARBA00022970"/>
    </source>
</evidence>
<evidence type="ECO:0000256" key="6">
    <source>
        <dbReference type="ARBA" id="ARBA00022989"/>
    </source>
</evidence>
<evidence type="ECO:0000256" key="1">
    <source>
        <dbReference type="ARBA" id="ARBA00004225"/>
    </source>
</evidence>
<accession>A0A914V6Y1</accession>
<evidence type="ECO:0000256" key="8">
    <source>
        <dbReference type="ARBA" id="ARBA00023136"/>
    </source>
</evidence>
<evidence type="ECO:0000313" key="9">
    <source>
        <dbReference type="Proteomes" id="UP000887566"/>
    </source>
</evidence>